<dbReference type="eggNOG" id="ENOG502S0BP">
    <property type="taxonomic scope" value="Eukaryota"/>
</dbReference>
<accession>M7ZCA2</accession>
<dbReference type="OMA" id="GSVWIKQ"/>
<dbReference type="EMBL" id="KD141692">
    <property type="protein sequence ID" value="EMS57687.1"/>
    <property type="molecule type" value="Genomic_DNA"/>
</dbReference>
<dbReference type="Pfam" id="PF04398">
    <property type="entry name" value="DUF538"/>
    <property type="match status" value="2"/>
</dbReference>
<organism evidence="1">
    <name type="scientific">Triticum urartu</name>
    <name type="common">Red wild einkorn</name>
    <name type="synonym">Crithodium urartu</name>
    <dbReference type="NCBI Taxonomy" id="4572"/>
    <lineage>
        <taxon>Eukaryota</taxon>
        <taxon>Viridiplantae</taxon>
        <taxon>Streptophyta</taxon>
        <taxon>Embryophyta</taxon>
        <taxon>Tracheophyta</taxon>
        <taxon>Spermatophyta</taxon>
        <taxon>Magnoliopsida</taxon>
        <taxon>Liliopsida</taxon>
        <taxon>Poales</taxon>
        <taxon>Poaceae</taxon>
        <taxon>BOP clade</taxon>
        <taxon>Pooideae</taxon>
        <taxon>Triticodae</taxon>
        <taxon>Triticeae</taxon>
        <taxon>Triticinae</taxon>
        <taxon>Triticum</taxon>
    </lineage>
</organism>
<dbReference type="PANTHER" id="PTHR31676:SF119">
    <property type="entry name" value="BET V I_MAJOR LATEX PROTEIN DOMAIN-CONTAINING PROTEIN"/>
    <property type="match status" value="1"/>
</dbReference>
<dbReference type="Gene3D" id="2.30.240.10">
    <property type="entry name" value="At5g01610-like"/>
    <property type="match status" value="2"/>
</dbReference>
<dbReference type="InterPro" id="IPR007493">
    <property type="entry name" value="DUF538"/>
</dbReference>
<dbReference type="SUPFAM" id="SSF141562">
    <property type="entry name" value="At5g01610-like"/>
    <property type="match status" value="2"/>
</dbReference>
<dbReference type="PANTHER" id="PTHR31676">
    <property type="entry name" value="T31J12.3 PROTEIN-RELATED"/>
    <property type="match status" value="1"/>
</dbReference>
<gene>
    <name evidence="1" type="ORF">TRIUR3_00887</name>
</gene>
<name>M7ZCA2_TRIUA</name>
<reference evidence="1" key="1">
    <citation type="journal article" date="2013" name="Nature">
        <title>Draft genome of the wheat A-genome progenitor Triticum urartu.</title>
        <authorList>
            <person name="Ling H.Q."/>
            <person name="Zhao S."/>
            <person name="Liu D."/>
            <person name="Wang J."/>
            <person name="Sun H."/>
            <person name="Zhang C."/>
            <person name="Fan H."/>
            <person name="Li D."/>
            <person name="Dong L."/>
            <person name="Tao Y."/>
            <person name="Gao C."/>
            <person name="Wu H."/>
            <person name="Li Y."/>
            <person name="Cui Y."/>
            <person name="Guo X."/>
            <person name="Zheng S."/>
            <person name="Wang B."/>
            <person name="Yu K."/>
            <person name="Liang Q."/>
            <person name="Yang W."/>
            <person name="Lou X."/>
            <person name="Chen J."/>
            <person name="Feng M."/>
            <person name="Jian J."/>
            <person name="Zhang X."/>
            <person name="Luo G."/>
            <person name="Jiang Y."/>
            <person name="Liu J."/>
            <person name="Wang Z."/>
            <person name="Sha Y."/>
            <person name="Zhang B."/>
            <person name="Wu H."/>
            <person name="Tang D."/>
            <person name="Shen Q."/>
            <person name="Xue P."/>
            <person name="Zou S."/>
            <person name="Wang X."/>
            <person name="Liu X."/>
            <person name="Wang F."/>
            <person name="Yang Y."/>
            <person name="An X."/>
            <person name="Dong Z."/>
            <person name="Zhang K."/>
            <person name="Zhang X."/>
            <person name="Luo M.C."/>
            <person name="Dvorak J."/>
            <person name="Tong Y."/>
            <person name="Wang J."/>
            <person name="Yang H."/>
            <person name="Li Z."/>
            <person name="Wang D."/>
            <person name="Zhang A."/>
            <person name="Wang J."/>
        </authorList>
    </citation>
    <scope>NUCLEOTIDE SEQUENCE</scope>
</reference>
<evidence type="ECO:0000313" key="1">
    <source>
        <dbReference type="EMBL" id="EMS57687.1"/>
    </source>
</evidence>
<protein>
    <submittedName>
        <fullName evidence="1">Uncharacterized protein</fullName>
    </submittedName>
</protein>
<dbReference type="AlphaFoldDB" id="M7ZCA2"/>
<dbReference type="InterPro" id="IPR036758">
    <property type="entry name" value="At5g01610-like"/>
</dbReference>
<proteinExistence type="predicted"/>
<dbReference type="STRING" id="4572.M7ZCA2"/>
<sequence length="232" mass="25931">MASQLVESHRAGAEVHKGNDICKKKTVELLEVLGLPKGLFPMDDIEEVGHNCESGFVWILQKNKKEHMFNKLNQTVFYDTEVTAFVEKGKMKKVTGVKVEEFSLVEVYVDESSADKVTIKTDTGLADTHDASSFSKCWASRKASVLWMTSRRSGTTNKKEHMFNKLNQTVFYDTEVTAFVEKGKMKKVTGVKVEEFSLVEVYVDESSADKVTIKTDTGLADTHDAVVFALGE</sequence>